<evidence type="ECO:0000259" key="5">
    <source>
        <dbReference type="PROSITE" id="PS51465"/>
    </source>
</evidence>
<dbReference type="Proteomes" id="UP000005408">
    <property type="component" value="Unassembled WGS sequence"/>
</dbReference>
<dbReference type="PANTHER" id="PTHR10913:SF45">
    <property type="entry name" value="FOLLISTATIN, ISOFORM A-RELATED"/>
    <property type="match status" value="1"/>
</dbReference>
<feature type="signal peptide" evidence="4">
    <location>
        <begin position="1"/>
        <end position="16"/>
    </location>
</feature>
<organism evidence="6 7">
    <name type="scientific">Magallana gigas</name>
    <name type="common">Pacific oyster</name>
    <name type="synonym">Crassostrea gigas</name>
    <dbReference type="NCBI Taxonomy" id="29159"/>
    <lineage>
        <taxon>Eukaryota</taxon>
        <taxon>Metazoa</taxon>
        <taxon>Spiralia</taxon>
        <taxon>Lophotrochozoa</taxon>
        <taxon>Mollusca</taxon>
        <taxon>Bivalvia</taxon>
        <taxon>Autobranchia</taxon>
        <taxon>Pteriomorphia</taxon>
        <taxon>Ostreida</taxon>
        <taxon>Ostreoidea</taxon>
        <taxon>Ostreidae</taxon>
        <taxon>Magallana</taxon>
    </lineage>
</organism>
<dbReference type="Gene3D" id="3.30.60.30">
    <property type="match status" value="1"/>
</dbReference>
<dbReference type="SMART" id="SM00280">
    <property type="entry name" value="KAZAL"/>
    <property type="match status" value="1"/>
</dbReference>
<dbReference type="EnsemblMetazoa" id="G21852.2">
    <property type="protein sequence ID" value="G21852.2:cds"/>
    <property type="gene ID" value="G21852"/>
</dbReference>
<dbReference type="PANTHER" id="PTHR10913">
    <property type="entry name" value="FOLLISTATIN-RELATED"/>
    <property type="match status" value="1"/>
</dbReference>
<keyword evidence="4" id="KW-0732">Signal</keyword>
<evidence type="ECO:0000313" key="7">
    <source>
        <dbReference type="Proteomes" id="UP000005408"/>
    </source>
</evidence>
<dbReference type="GO" id="GO:0030154">
    <property type="term" value="P:cell differentiation"/>
    <property type="evidence" value="ECO:0007669"/>
    <property type="project" value="TreeGrafter"/>
</dbReference>
<protein>
    <recommendedName>
        <fullName evidence="5">Kazal-like domain-containing protein</fullName>
    </recommendedName>
</protein>
<dbReference type="AlphaFoldDB" id="A0A8W8K095"/>
<keyword evidence="2" id="KW-0722">Serine protease inhibitor</keyword>
<evidence type="ECO:0000256" key="1">
    <source>
        <dbReference type="ARBA" id="ARBA00022690"/>
    </source>
</evidence>
<evidence type="ECO:0000313" key="6">
    <source>
        <dbReference type="EnsemblMetazoa" id="G21852.2:cds"/>
    </source>
</evidence>
<feature type="domain" description="Kazal-like" evidence="5">
    <location>
        <begin position="17"/>
        <end position="69"/>
    </location>
</feature>
<dbReference type="InterPro" id="IPR002350">
    <property type="entry name" value="Kazal_dom"/>
</dbReference>
<keyword evidence="3" id="KW-1015">Disulfide bond</keyword>
<evidence type="ECO:0000256" key="2">
    <source>
        <dbReference type="ARBA" id="ARBA00022900"/>
    </source>
</evidence>
<dbReference type="Pfam" id="PF07648">
    <property type="entry name" value="Kazal_2"/>
    <property type="match status" value="1"/>
</dbReference>
<dbReference type="GO" id="GO:0004867">
    <property type="term" value="F:serine-type endopeptidase inhibitor activity"/>
    <property type="evidence" value="ECO:0007669"/>
    <property type="project" value="UniProtKB-KW"/>
</dbReference>
<evidence type="ECO:0000256" key="4">
    <source>
        <dbReference type="SAM" id="SignalP"/>
    </source>
</evidence>
<dbReference type="InterPro" id="IPR036058">
    <property type="entry name" value="Kazal_dom_sf"/>
</dbReference>
<sequence>MKTAFIFIVLFAYVCCVDQSTHCNMVCPMSWIPLCGSDGHTYSNECELRVTNCLQKSNIVKVRSGTCDTDTVG</sequence>
<dbReference type="GO" id="GO:0005576">
    <property type="term" value="C:extracellular region"/>
    <property type="evidence" value="ECO:0007669"/>
    <property type="project" value="TreeGrafter"/>
</dbReference>
<feature type="chain" id="PRO_5036485458" description="Kazal-like domain-containing protein" evidence="4">
    <location>
        <begin position="17"/>
        <end position="73"/>
    </location>
</feature>
<dbReference type="PROSITE" id="PS51465">
    <property type="entry name" value="KAZAL_2"/>
    <property type="match status" value="1"/>
</dbReference>
<reference evidence="6" key="1">
    <citation type="submission" date="2022-08" db="UniProtKB">
        <authorList>
            <consortium name="EnsemblMetazoa"/>
        </authorList>
    </citation>
    <scope>IDENTIFICATION</scope>
    <source>
        <strain evidence="6">05x7-T-G4-1.051#20</strain>
    </source>
</reference>
<dbReference type="InterPro" id="IPR050653">
    <property type="entry name" value="Prot_Inhib_GrowthFact_Antg"/>
</dbReference>
<dbReference type="CDD" id="cd00104">
    <property type="entry name" value="KAZAL_FS"/>
    <property type="match status" value="1"/>
</dbReference>
<accession>A0A8W8K095</accession>
<dbReference type="SUPFAM" id="SSF100895">
    <property type="entry name" value="Kazal-type serine protease inhibitors"/>
    <property type="match status" value="1"/>
</dbReference>
<keyword evidence="1" id="KW-0646">Protease inhibitor</keyword>
<name>A0A8W8K095_MAGGI</name>
<proteinExistence type="predicted"/>
<evidence type="ECO:0000256" key="3">
    <source>
        <dbReference type="ARBA" id="ARBA00023157"/>
    </source>
</evidence>
<keyword evidence="7" id="KW-1185">Reference proteome</keyword>